<evidence type="ECO:0000259" key="8">
    <source>
        <dbReference type="Pfam" id="PF07810"/>
    </source>
</evidence>
<accession>A0A7K5HCA8</accession>
<feature type="compositionally biased region" description="Polar residues" evidence="7">
    <location>
        <begin position="1062"/>
        <end position="1078"/>
    </location>
</feature>
<sequence length="1078" mass="122921">SNSDDDIGEEKAESHDPEQIFQNIQYQKEIMSNIRCRPWPMRQKLRALRQAKEIVLKYEGRLTRTRGYQAAGAELWRKFLRLAYNFVVLFIPWEMRIKKIESHFGSGVASYFIFLRWLFGINIVLTIMTGAFVVLPELLAGAPFGSTVSKTIPKEHIPSAQDLDTIWSLGSLQGYLKYSVLFYGYYGRDRKIGKAGYRLPLAYFLVGMAVFAYSFIILLKKMAKNSRMSLASASDENYTFCWRLFCAWDYLIGNPEAAESKAAAIVNSIREAILEEQEKKKSKNFAVTISLRILANILVLLSLAGSIYIIYFVVDRSQKLEQNKPELTLWEKNEVSVVVSLITMIAPSAFELVAALEMYHPRTTLRFQLARVLVLYLGNLYSLIIALLDKVNSMSVTDVPVDNTTNNSTNFLANKTLSKEDNLSTTISYVQLERSSIVTLDDSRTQGLIVSDPNKTVSSNTQNPQDQCWETYVGQEMLKLSIIDMIFTVASILLIDFFRGLCVRYLSDCWCWDLESKFPEYGEFKIAENVLHLVYNQGMIWMGAFFSPCLPAFNVLKLIGLMYLRSWAVLTCNVPHQQVFRASRSNNFYLAMLLFMLFLCMLPTIFAIARYKPSLSCGPFSGQEKIYDIVSETIQNDFPAWFNTVITYISSPVVVLPALLLLFMLIYYLQSIARSLKFTNNQLRLKIQTERTEDKKKVVQMAVARIQNLDGNDKRADHEGDIISQEASVRSSTPRKNGSVLNFESPVSKGTRIQTISQSVPQAAPSTDVARPVNATPTSTSLTPAPSVSSIQKVRNDHITNSVVHGSASELCKTKPYTPVTFKKHSEDIHSEPLFRKGIRQVNQDALGAGAPIFVGRRPYATRYIVVNENEPRKKSLRSTSRLQRHFRKDEPRDIIELYPRNVRRYVVRTPHQMYSPHPSEDEEDEEELQREFINRSHRPRSLSDLRPAPRFYIGEHADGHILMSKDLARVHYRSWDDGFEPDLDRPPYAYKKVHLNYPEPRVKPKSKQNLEQSLTESDSISIESSSDPQNSGNDQYIQVIHSKEKYPKSGTKLTKKKSKNSVDLNMSEPNELVCSNV</sequence>
<keyword evidence="4 6" id="KW-1133">Transmembrane helix</keyword>
<dbReference type="InterPro" id="IPR012496">
    <property type="entry name" value="TMC_dom"/>
</dbReference>
<feature type="transmembrane region" description="Helical" evidence="6">
    <location>
        <begin position="480"/>
        <end position="498"/>
    </location>
</feature>
<comment type="caution">
    <text evidence="9">The sequence shown here is derived from an EMBL/GenBank/DDBJ whole genome shotgun (WGS) entry which is preliminary data.</text>
</comment>
<feature type="transmembrane region" description="Helical" evidence="6">
    <location>
        <begin position="368"/>
        <end position="388"/>
    </location>
</feature>
<feature type="domain" description="TMC" evidence="8">
    <location>
        <begin position="468"/>
        <end position="583"/>
    </location>
</feature>
<dbReference type="OrthoDB" id="5831905at2759"/>
<keyword evidence="5 6" id="KW-0472">Membrane</keyword>
<evidence type="ECO:0000256" key="3">
    <source>
        <dbReference type="ARBA" id="ARBA00022692"/>
    </source>
</evidence>
<dbReference type="Proteomes" id="UP000549499">
    <property type="component" value="Unassembled WGS sequence"/>
</dbReference>
<feature type="transmembrane region" description="Helical" evidence="6">
    <location>
        <begin position="114"/>
        <end position="135"/>
    </location>
</feature>
<evidence type="ECO:0000256" key="1">
    <source>
        <dbReference type="ARBA" id="ARBA00004141"/>
    </source>
</evidence>
<feature type="non-terminal residue" evidence="9">
    <location>
        <position position="1"/>
    </location>
</feature>
<feature type="non-terminal residue" evidence="9">
    <location>
        <position position="1078"/>
    </location>
</feature>
<feature type="transmembrane region" description="Helical" evidence="6">
    <location>
        <begin position="645"/>
        <end position="669"/>
    </location>
</feature>
<reference evidence="9 10" key="1">
    <citation type="submission" date="2019-09" db="EMBL/GenBank/DDBJ databases">
        <title>Bird 10,000 Genomes (B10K) Project - Family phase.</title>
        <authorList>
            <person name="Zhang G."/>
        </authorList>
    </citation>
    <scope>NUCLEOTIDE SEQUENCE [LARGE SCALE GENOMIC DNA]</scope>
    <source>
        <strain evidence="9">B10K-DU-003-44</strain>
        <tissue evidence="9">Muscle</tissue>
    </source>
</reference>
<keyword evidence="3 6" id="KW-0812">Transmembrane</keyword>
<dbReference type="EMBL" id="VYZB01000030">
    <property type="protein sequence ID" value="NWS66981.1"/>
    <property type="molecule type" value="Genomic_DNA"/>
</dbReference>
<organism evidence="9 10">
    <name type="scientific">Crotophaga sulcirostris</name>
    <name type="common">Groove-billed ani</name>
    <dbReference type="NCBI Taxonomy" id="33598"/>
    <lineage>
        <taxon>Eukaryota</taxon>
        <taxon>Metazoa</taxon>
        <taxon>Chordata</taxon>
        <taxon>Craniata</taxon>
        <taxon>Vertebrata</taxon>
        <taxon>Euteleostomi</taxon>
        <taxon>Archelosauria</taxon>
        <taxon>Archosauria</taxon>
        <taxon>Dinosauria</taxon>
        <taxon>Saurischia</taxon>
        <taxon>Theropoda</taxon>
        <taxon>Coelurosauria</taxon>
        <taxon>Aves</taxon>
        <taxon>Neognathae</taxon>
        <taxon>Neoaves</taxon>
        <taxon>Otidimorphae</taxon>
        <taxon>Cuculiformes</taxon>
        <taxon>Crotophagidae</taxon>
        <taxon>Crotophaga</taxon>
    </lineage>
</organism>
<keyword evidence="10" id="KW-1185">Reference proteome</keyword>
<feature type="transmembrane region" description="Helical" evidence="6">
    <location>
        <begin position="289"/>
        <end position="314"/>
    </location>
</feature>
<feature type="transmembrane region" description="Helical" evidence="6">
    <location>
        <begin position="201"/>
        <end position="219"/>
    </location>
</feature>
<evidence type="ECO:0000256" key="4">
    <source>
        <dbReference type="ARBA" id="ARBA00022989"/>
    </source>
</evidence>
<dbReference type="AlphaFoldDB" id="A0A7K5HCA8"/>
<dbReference type="InterPro" id="IPR038900">
    <property type="entry name" value="TMC"/>
</dbReference>
<dbReference type="GO" id="GO:0008381">
    <property type="term" value="F:mechanosensitive monoatomic ion channel activity"/>
    <property type="evidence" value="ECO:0007669"/>
    <property type="project" value="TreeGrafter"/>
</dbReference>
<protein>
    <recommendedName>
        <fullName evidence="6">Transmembrane channel-like protein</fullName>
    </recommendedName>
</protein>
<evidence type="ECO:0000256" key="5">
    <source>
        <dbReference type="ARBA" id="ARBA00023136"/>
    </source>
</evidence>
<feature type="transmembrane region" description="Helical" evidence="6">
    <location>
        <begin position="334"/>
        <end position="356"/>
    </location>
</feature>
<comment type="similarity">
    <text evidence="2 6">Belongs to the TMC family.</text>
</comment>
<evidence type="ECO:0000256" key="6">
    <source>
        <dbReference type="RuleBase" id="RU310713"/>
    </source>
</evidence>
<dbReference type="GO" id="GO:0005886">
    <property type="term" value="C:plasma membrane"/>
    <property type="evidence" value="ECO:0007669"/>
    <property type="project" value="InterPro"/>
</dbReference>
<evidence type="ECO:0000256" key="7">
    <source>
        <dbReference type="SAM" id="MobiDB-lite"/>
    </source>
</evidence>
<feature type="compositionally biased region" description="Low complexity" evidence="7">
    <location>
        <begin position="1017"/>
        <end position="1028"/>
    </location>
</feature>
<evidence type="ECO:0000256" key="2">
    <source>
        <dbReference type="ARBA" id="ARBA00006510"/>
    </source>
</evidence>
<proteinExistence type="inferred from homology"/>
<dbReference type="Pfam" id="PF07810">
    <property type="entry name" value="TMC"/>
    <property type="match status" value="1"/>
</dbReference>
<feature type="transmembrane region" description="Helical" evidence="6">
    <location>
        <begin position="588"/>
        <end position="609"/>
    </location>
</feature>
<dbReference type="PANTHER" id="PTHR23302">
    <property type="entry name" value="TRANSMEMBRANE CHANNEL-RELATED"/>
    <property type="match status" value="1"/>
</dbReference>
<comment type="subcellular location">
    <subcellularLocation>
        <location evidence="1 6">Membrane</location>
        <topology evidence="1 6">Multi-pass membrane protein</topology>
    </subcellularLocation>
</comment>
<evidence type="ECO:0000313" key="10">
    <source>
        <dbReference type="Proteomes" id="UP000549499"/>
    </source>
</evidence>
<name>A0A7K5HCA8_CROSL</name>
<gene>
    <name evidence="9" type="primary">Tmc3</name>
    <name evidence="9" type="ORF">CROSUL_R14528</name>
</gene>
<dbReference type="PANTHER" id="PTHR23302:SF35">
    <property type="entry name" value="TRANSMEMBRANE CHANNEL-LIKE PROTEIN 3"/>
    <property type="match status" value="1"/>
</dbReference>
<feature type="region of interest" description="Disordered" evidence="7">
    <location>
        <begin position="1000"/>
        <end position="1078"/>
    </location>
</feature>
<evidence type="ECO:0000313" key="9">
    <source>
        <dbReference type="EMBL" id="NWS66981.1"/>
    </source>
</evidence>